<dbReference type="PATRIC" id="fig|1543721.4.peg.1121"/>
<dbReference type="InterPro" id="IPR009012">
    <property type="entry name" value="GrpE_head"/>
</dbReference>
<comment type="similarity">
    <text evidence="2 10 12">Belongs to the GrpE family.</text>
</comment>
<keyword evidence="15" id="KW-1185">Reference proteome</keyword>
<dbReference type="InterPro" id="IPR013805">
    <property type="entry name" value="GrpE_CC"/>
</dbReference>
<accession>A0A0F7JTN5</accession>
<comment type="function">
    <text evidence="7 10 11">Participates actively in the response to hyperosmotic and heat shock by preventing the aggregation of stress-denatured proteins, in association with DnaK and GrpE. It is the nucleotide exchange factor for DnaK and may function as a thermosensor. Unfolded proteins bind initially to DnaJ; upon interaction with the DnaJ-bound protein, DnaK hydrolyzes its bound ATP, resulting in the formation of a stable complex. GrpE releases ADP from DnaK; ATP binding to DnaK triggers the release of the substrate protein, thus completing the reaction cycle. Several rounds of ATP-dependent interactions between DnaJ, DnaK and GrpE are required for fully efficient folding.</text>
</comment>
<reference evidence="14 15" key="1">
    <citation type="journal article" date="2015" name="Genome Announc.">
        <title>Complete Genome Sequence of Sedimenticola thiotaurini Strain SIP-G1, a Polyphosphate- and Polyhydroxyalkanoate-Accumulating Sulfur-Oxidizing Gammaproteobacterium Isolated from Salt Marsh Sediments.</title>
        <authorList>
            <person name="Flood B.E."/>
            <person name="Jones D.S."/>
            <person name="Bailey J.V."/>
        </authorList>
    </citation>
    <scope>NUCLEOTIDE SEQUENCE [LARGE SCALE GENOMIC DNA]</scope>
    <source>
        <strain evidence="14 15">SIP-G1</strain>
    </source>
</reference>
<feature type="compositionally biased region" description="Low complexity" evidence="13">
    <location>
        <begin position="24"/>
        <end position="40"/>
    </location>
</feature>
<dbReference type="GO" id="GO:0042803">
    <property type="term" value="F:protein homodimerization activity"/>
    <property type="evidence" value="ECO:0007669"/>
    <property type="project" value="InterPro"/>
</dbReference>
<dbReference type="SUPFAM" id="SSF58014">
    <property type="entry name" value="Coiled-coil domain of nucleotide exchange factor GrpE"/>
    <property type="match status" value="1"/>
</dbReference>
<gene>
    <name evidence="10" type="primary">grpE</name>
    <name evidence="14" type="ORF">AAY24_05415</name>
</gene>
<evidence type="ECO:0000256" key="8">
    <source>
        <dbReference type="ARBA" id="ARBA00072274"/>
    </source>
</evidence>
<dbReference type="Proteomes" id="UP000034410">
    <property type="component" value="Chromosome"/>
</dbReference>
<dbReference type="HAMAP" id="MF_01151">
    <property type="entry name" value="GrpE"/>
    <property type="match status" value="1"/>
</dbReference>
<keyword evidence="5 10" id="KW-0346">Stress response</keyword>
<protein>
    <recommendedName>
        <fullName evidence="8 10">Protein GrpE</fullName>
    </recommendedName>
    <alternativeName>
        <fullName evidence="9 10">HSP-70 cofactor</fullName>
    </alternativeName>
</protein>
<comment type="subunit">
    <text evidence="3 10">Homodimer.</text>
</comment>
<evidence type="ECO:0000313" key="14">
    <source>
        <dbReference type="EMBL" id="AKH19881.1"/>
    </source>
</evidence>
<dbReference type="Gene3D" id="3.90.20.20">
    <property type="match status" value="1"/>
</dbReference>
<dbReference type="NCBIfam" id="NF010748">
    <property type="entry name" value="PRK14150.1"/>
    <property type="match status" value="1"/>
</dbReference>
<dbReference type="KEGG" id="seds:AAY24_05415"/>
<dbReference type="Pfam" id="PF01025">
    <property type="entry name" value="GrpE"/>
    <property type="match status" value="1"/>
</dbReference>
<dbReference type="PANTHER" id="PTHR21237:SF23">
    <property type="entry name" value="GRPE PROTEIN HOMOLOG, MITOCHONDRIAL"/>
    <property type="match status" value="1"/>
</dbReference>
<dbReference type="PRINTS" id="PR00773">
    <property type="entry name" value="GRPEPROTEIN"/>
</dbReference>
<dbReference type="AlphaFoldDB" id="A0A0F7JTN5"/>
<keyword evidence="4 10" id="KW-0963">Cytoplasm</keyword>
<dbReference type="GO" id="GO:0051082">
    <property type="term" value="F:unfolded protein binding"/>
    <property type="evidence" value="ECO:0007669"/>
    <property type="project" value="TreeGrafter"/>
</dbReference>
<evidence type="ECO:0000256" key="6">
    <source>
        <dbReference type="ARBA" id="ARBA00023186"/>
    </source>
</evidence>
<evidence type="ECO:0000256" key="7">
    <source>
        <dbReference type="ARBA" id="ARBA00053401"/>
    </source>
</evidence>
<evidence type="ECO:0000256" key="10">
    <source>
        <dbReference type="HAMAP-Rule" id="MF_01151"/>
    </source>
</evidence>
<dbReference type="GO" id="GO:0051087">
    <property type="term" value="F:protein-folding chaperone binding"/>
    <property type="evidence" value="ECO:0007669"/>
    <property type="project" value="InterPro"/>
</dbReference>
<dbReference type="InterPro" id="IPR000740">
    <property type="entry name" value="GrpE"/>
</dbReference>
<feature type="region of interest" description="Disordered" evidence="13">
    <location>
        <begin position="1"/>
        <end position="41"/>
    </location>
</feature>
<evidence type="ECO:0000256" key="13">
    <source>
        <dbReference type="SAM" id="MobiDB-lite"/>
    </source>
</evidence>
<evidence type="ECO:0000256" key="1">
    <source>
        <dbReference type="ARBA" id="ARBA00004496"/>
    </source>
</evidence>
<dbReference type="SUPFAM" id="SSF51064">
    <property type="entry name" value="Head domain of nucleotide exchange factor GrpE"/>
    <property type="match status" value="1"/>
</dbReference>
<dbReference type="OrthoDB" id="9789811at2"/>
<dbReference type="FunFam" id="2.30.22.10:FF:000001">
    <property type="entry name" value="Protein GrpE"/>
    <property type="match status" value="1"/>
</dbReference>
<dbReference type="GO" id="GO:0006457">
    <property type="term" value="P:protein folding"/>
    <property type="evidence" value="ECO:0007669"/>
    <property type="project" value="InterPro"/>
</dbReference>
<dbReference type="GO" id="GO:0000774">
    <property type="term" value="F:adenyl-nucleotide exchange factor activity"/>
    <property type="evidence" value="ECO:0007669"/>
    <property type="project" value="InterPro"/>
</dbReference>
<dbReference type="PANTHER" id="PTHR21237">
    <property type="entry name" value="GRPE PROTEIN"/>
    <property type="match status" value="1"/>
</dbReference>
<proteinExistence type="inferred from homology"/>
<evidence type="ECO:0000256" key="4">
    <source>
        <dbReference type="ARBA" id="ARBA00022490"/>
    </source>
</evidence>
<dbReference type="Gene3D" id="2.30.22.10">
    <property type="entry name" value="Head domain of nucleotide exchange factor GrpE"/>
    <property type="match status" value="1"/>
</dbReference>
<evidence type="ECO:0000256" key="5">
    <source>
        <dbReference type="ARBA" id="ARBA00023016"/>
    </source>
</evidence>
<dbReference type="RefSeq" id="WP_046858817.1">
    <property type="nucleotide sequence ID" value="NZ_CP011412.1"/>
</dbReference>
<dbReference type="EMBL" id="CP011412">
    <property type="protein sequence ID" value="AKH19881.1"/>
    <property type="molecule type" value="Genomic_DNA"/>
</dbReference>
<evidence type="ECO:0000256" key="11">
    <source>
        <dbReference type="RuleBase" id="RU000639"/>
    </source>
</evidence>
<dbReference type="NCBIfam" id="NF010737">
    <property type="entry name" value="PRK14139.1"/>
    <property type="match status" value="1"/>
</dbReference>
<organism evidence="14 15">
    <name type="scientific">Sedimenticola thiotaurini</name>
    <dbReference type="NCBI Taxonomy" id="1543721"/>
    <lineage>
        <taxon>Bacteria</taxon>
        <taxon>Pseudomonadati</taxon>
        <taxon>Pseudomonadota</taxon>
        <taxon>Gammaproteobacteria</taxon>
        <taxon>Chromatiales</taxon>
        <taxon>Sedimenticolaceae</taxon>
        <taxon>Sedimenticola</taxon>
    </lineage>
</organism>
<name>A0A0F7JTN5_9GAMM</name>
<dbReference type="PROSITE" id="PS01071">
    <property type="entry name" value="GRPE"/>
    <property type="match status" value="1"/>
</dbReference>
<dbReference type="CDD" id="cd00446">
    <property type="entry name" value="GrpE"/>
    <property type="match status" value="1"/>
</dbReference>
<evidence type="ECO:0000256" key="9">
    <source>
        <dbReference type="ARBA" id="ARBA00076414"/>
    </source>
</evidence>
<sequence length="201" mass="22423">MSKDQEQVSDQVVVDEAAEESAEAESNQEPAAAETPTPEELVLQLEDARAKADEHWDQLVRTKAQMDNLRKRQERELENAHKYALERFVNELLPVRDSMEMGLAAANEENSTVDQLREGTALTLKLFSDVMEKFNVVQINPEGEPFDPDLHQAMSTQPRNDVPPNTVVAVVQKGYTLNGRLVRPAMVMVSQAAPGQVDEKA</sequence>
<dbReference type="GO" id="GO:0005829">
    <property type="term" value="C:cytosol"/>
    <property type="evidence" value="ECO:0007669"/>
    <property type="project" value="TreeGrafter"/>
</dbReference>
<evidence type="ECO:0000256" key="3">
    <source>
        <dbReference type="ARBA" id="ARBA00011738"/>
    </source>
</evidence>
<evidence type="ECO:0000256" key="2">
    <source>
        <dbReference type="ARBA" id="ARBA00009054"/>
    </source>
</evidence>
<keyword evidence="6 10" id="KW-0143">Chaperone</keyword>
<evidence type="ECO:0000313" key="15">
    <source>
        <dbReference type="Proteomes" id="UP000034410"/>
    </source>
</evidence>
<comment type="subcellular location">
    <subcellularLocation>
        <location evidence="1 10">Cytoplasm</location>
    </subcellularLocation>
</comment>
<evidence type="ECO:0000256" key="12">
    <source>
        <dbReference type="RuleBase" id="RU004478"/>
    </source>
</evidence>